<sequence length="85" mass="9203">MPLMISTERRPVVALYTKPTRISGVERKVSVKIGHGPLAMPVLALCFLVGSSTRCTCQEMLPVRFTAGRSDTAMMVTASCRSSKS</sequence>
<organism evidence="1 2">
    <name type="scientific">Liparis tanakae</name>
    <name type="common">Tanaka's snailfish</name>
    <dbReference type="NCBI Taxonomy" id="230148"/>
    <lineage>
        <taxon>Eukaryota</taxon>
        <taxon>Metazoa</taxon>
        <taxon>Chordata</taxon>
        <taxon>Craniata</taxon>
        <taxon>Vertebrata</taxon>
        <taxon>Euteleostomi</taxon>
        <taxon>Actinopterygii</taxon>
        <taxon>Neopterygii</taxon>
        <taxon>Teleostei</taxon>
        <taxon>Neoteleostei</taxon>
        <taxon>Acanthomorphata</taxon>
        <taxon>Eupercaria</taxon>
        <taxon>Perciformes</taxon>
        <taxon>Cottioidei</taxon>
        <taxon>Cottales</taxon>
        <taxon>Liparidae</taxon>
        <taxon>Liparis</taxon>
    </lineage>
</organism>
<proteinExistence type="predicted"/>
<name>A0A4Z2HVQ4_9TELE</name>
<protein>
    <submittedName>
        <fullName evidence="1">Uncharacterized protein</fullName>
    </submittedName>
</protein>
<dbReference type="AlphaFoldDB" id="A0A4Z2HVQ4"/>
<comment type="caution">
    <text evidence="1">The sequence shown here is derived from an EMBL/GenBank/DDBJ whole genome shotgun (WGS) entry which is preliminary data.</text>
</comment>
<keyword evidence="2" id="KW-1185">Reference proteome</keyword>
<reference evidence="1 2" key="1">
    <citation type="submission" date="2019-03" db="EMBL/GenBank/DDBJ databases">
        <title>First draft genome of Liparis tanakae, snailfish: a comprehensive survey of snailfish specific genes.</title>
        <authorList>
            <person name="Kim W."/>
            <person name="Song I."/>
            <person name="Jeong J.-H."/>
            <person name="Kim D."/>
            <person name="Kim S."/>
            <person name="Ryu S."/>
            <person name="Song J.Y."/>
            <person name="Lee S.K."/>
        </authorList>
    </citation>
    <scope>NUCLEOTIDE SEQUENCE [LARGE SCALE GENOMIC DNA]</scope>
    <source>
        <tissue evidence="1">Muscle</tissue>
    </source>
</reference>
<dbReference type="EMBL" id="SRLO01000169">
    <property type="protein sequence ID" value="TNN69919.1"/>
    <property type="molecule type" value="Genomic_DNA"/>
</dbReference>
<dbReference type="Proteomes" id="UP000314294">
    <property type="component" value="Unassembled WGS sequence"/>
</dbReference>
<gene>
    <name evidence="1" type="ORF">EYF80_019792</name>
</gene>
<evidence type="ECO:0000313" key="1">
    <source>
        <dbReference type="EMBL" id="TNN69919.1"/>
    </source>
</evidence>
<accession>A0A4Z2HVQ4</accession>
<evidence type="ECO:0000313" key="2">
    <source>
        <dbReference type="Proteomes" id="UP000314294"/>
    </source>
</evidence>